<name>A0A9E8K2F8_9CAUD</name>
<evidence type="ECO:0000256" key="1">
    <source>
        <dbReference type="SAM" id="Coils"/>
    </source>
</evidence>
<dbReference type="EMBL" id="OP797796">
    <property type="protein sequence ID" value="UZV40967.1"/>
    <property type="molecule type" value="Genomic_DNA"/>
</dbReference>
<keyword evidence="3" id="KW-1185">Reference proteome</keyword>
<evidence type="ECO:0000313" key="3">
    <source>
        <dbReference type="Proteomes" id="UP001163713"/>
    </source>
</evidence>
<accession>A0A9E8K2F8</accession>
<keyword evidence="1" id="KW-0175">Coiled coil</keyword>
<proteinExistence type="predicted"/>
<dbReference type="Proteomes" id="UP001163713">
    <property type="component" value="Segment"/>
</dbReference>
<evidence type="ECO:0000313" key="2">
    <source>
        <dbReference type="EMBL" id="UZV40967.1"/>
    </source>
</evidence>
<reference evidence="2" key="1">
    <citation type="submission" date="2022-11" db="EMBL/GenBank/DDBJ databases">
        <title>Characterization of Aeromonas phages.</title>
        <authorList>
            <person name="Nagar V."/>
            <person name="Pansare Godambe L."/>
            <person name="Tyagi A."/>
            <person name="Shashidhar R."/>
        </authorList>
    </citation>
    <scope>NUCLEOTIDE SEQUENCE</scope>
</reference>
<gene>
    <name evidence="2" type="ORF">P2_0011</name>
</gene>
<feature type="coiled-coil region" evidence="1">
    <location>
        <begin position="31"/>
        <end position="79"/>
    </location>
</feature>
<protein>
    <submittedName>
        <fullName evidence="2">Uncharacterized protein</fullName>
    </submittedName>
</protein>
<organism evidence="2 3">
    <name type="scientific">Aeromonas phage P2</name>
    <dbReference type="NCBI Taxonomy" id="2996101"/>
    <lineage>
        <taxon>Viruses</taxon>
        <taxon>Duplodnaviria</taxon>
        <taxon>Heunggongvirae</taxon>
        <taxon>Uroviricota</taxon>
        <taxon>Caudoviricetes</taxon>
        <taxon>Autographivirales</taxon>
        <taxon>Autonotataviridae</taxon>
        <taxon>Melnykvirinae</taxon>
        <taxon>Ahphunavirus</taxon>
        <taxon>Ahphunavirus P2</taxon>
    </lineage>
</organism>
<sequence length="111" mass="11964">MVLDWRALLAGLWLLLTVALGIGLWHYQGAARVAQEAAEEAQRALADYTGQVSKAEAKAAKHRAEMEKLRGEVDEAVRRAEAGHGACGSEPVPRHVVDELRSRAKAAGARP</sequence>